<dbReference type="RefSeq" id="WP_219042713.1">
    <property type="nucleotide sequence ID" value="NZ_JAHWDQ010000001.1"/>
</dbReference>
<dbReference type="Proteomes" id="UP001166291">
    <property type="component" value="Unassembled WGS sequence"/>
</dbReference>
<dbReference type="EMBL" id="JAHWDQ010000001">
    <property type="protein sequence ID" value="MBW2940523.1"/>
    <property type="molecule type" value="Genomic_DNA"/>
</dbReference>
<evidence type="ECO:0000256" key="3">
    <source>
        <dbReference type="SAM" id="MobiDB-lite"/>
    </source>
</evidence>
<dbReference type="Pfam" id="PF00881">
    <property type="entry name" value="Nitroreductase"/>
    <property type="match status" value="1"/>
</dbReference>
<accession>A0ABS6VR52</accession>
<dbReference type="CDD" id="cd02138">
    <property type="entry name" value="TdsD-like"/>
    <property type="match status" value="1"/>
</dbReference>
<gene>
    <name evidence="5" type="ORF">KXJ70_07050</name>
</gene>
<name>A0ABS6VR52_9GAMM</name>
<proteinExistence type="inferred from homology"/>
<feature type="region of interest" description="Disordered" evidence="3">
    <location>
        <begin position="173"/>
        <end position="194"/>
    </location>
</feature>
<protein>
    <submittedName>
        <fullName evidence="5">Nitroreductase family protein</fullName>
    </submittedName>
</protein>
<dbReference type="PANTHER" id="PTHR43673">
    <property type="entry name" value="NAD(P)H NITROREDUCTASE YDGI-RELATED"/>
    <property type="match status" value="1"/>
</dbReference>
<keyword evidence="2" id="KW-0560">Oxidoreductase</keyword>
<feature type="compositionally biased region" description="Basic and acidic residues" evidence="3">
    <location>
        <begin position="175"/>
        <end position="188"/>
    </location>
</feature>
<comment type="similarity">
    <text evidence="1">Belongs to the nitroreductase family.</text>
</comment>
<comment type="caution">
    <text evidence="5">The sequence shown here is derived from an EMBL/GenBank/DDBJ whole genome shotgun (WGS) entry which is preliminary data.</text>
</comment>
<feature type="domain" description="Nitroreductase" evidence="4">
    <location>
        <begin position="20"/>
        <end position="164"/>
    </location>
</feature>
<evidence type="ECO:0000259" key="4">
    <source>
        <dbReference type="Pfam" id="PF00881"/>
    </source>
</evidence>
<keyword evidence="6" id="KW-1185">Reference proteome</keyword>
<sequence length="194" mass="21512">MSQPSSTRDPLEGVSSLFYERWSPRAFSPAELDDATLARLIDAARWSPSCFNAQPWRFYTANASSNPKAFADCVNLLLDGNQSWAKDASVIGFLVGKKHFEHNGKPNPSYALDCGAAWMSMTLQARQEGLYTHGMAGIKHGEIAEHFGIDPEQHEVLMGFAIGKIGDASQLDEGLQEKEFPSPRKPVDDIWLQR</sequence>
<dbReference type="PANTHER" id="PTHR43673:SF10">
    <property type="entry name" value="NADH DEHYDROGENASE_NAD(P)H NITROREDUCTASE XCC3605-RELATED"/>
    <property type="match status" value="1"/>
</dbReference>
<reference evidence="5" key="1">
    <citation type="submission" date="2021-07" db="EMBL/GenBank/DDBJ databases">
        <title>Zhongshania sp. CAU 1632 isolated from seawater.</title>
        <authorList>
            <person name="Kim W."/>
        </authorList>
    </citation>
    <scope>NUCLEOTIDE SEQUENCE</scope>
    <source>
        <strain evidence="5">CAU 1632</strain>
    </source>
</reference>
<evidence type="ECO:0000256" key="2">
    <source>
        <dbReference type="ARBA" id="ARBA00023002"/>
    </source>
</evidence>
<organism evidence="5 6">
    <name type="scientific">Zhongshania aquimaris</name>
    <dbReference type="NCBI Taxonomy" id="2857107"/>
    <lineage>
        <taxon>Bacteria</taxon>
        <taxon>Pseudomonadati</taxon>
        <taxon>Pseudomonadota</taxon>
        <taxon>Gammaproteobacteria</taxon>
        <taxon>Cellvibrionales</taxon>
        <taxon>Spongiibacteraceae</taxon>
        <taxon>Zhongshania</taxon>
    </lineage>
</organism>
<evidence type="ECO:0000313" key="5">
    <source>
        <dbReference type="EMBL" id="MBW2940523.1"/>
    </source>
</evidence>
<evidence type="ECO:0000256" key="1">
    <source>
        <dbReference type="ARBA" id="ARBA00007118"/>
    </source>
</evidence>
<dbReference type="InterPro" id="IPR029479">
    <property type="entry name" value="Nitroreductase"/>
</dbReference>
<evidence type="ECO:0000313" key="6">
    <source>
        <dbReference type="Proteomes" id="UP001166291"/>
    </source>
</evidence>